<dbReference type="HOGENOM" id="CLU_044962_2_1_6"/>
<dbReference type="Pfam" id="PF07751">
    <property type="entry name" value="Abi_2"/>
    <property type="match status" value="1"/>
</dbReference>
<dbReference type="AlphaFoldDB" id="A1WW68"/>
<reference evidence="1 2" key="2">
    <citation type="journal article" date="2013" name="Stand. Genomic Sci.">
        <title>Complete genome sequence of Halorhodospira halophila SL1.</title>
        <authorList>
            <person name="Challacombe J.F."/>
            <person name="Majid S."/>
            <person name="Deole R."/>
            <person name="Brettin T.S."/>
            <person name="Bruce D."/>
            <person name="Delano S.F."/>
            <person name="Detter J.C."/>
            <person name="Gleasner C.D."/>
            <person name="Han C.S."/>
            <person name="Misra M."/>
            <person name="Reitenga K.G."/>
            <person name="Mikhailova N."/>
            <person name="Woyke T."/>
            <person name="Pitluck S."/>
            <person name="Nolan M."/>
            <person name="Land M.L."/>
            <person name="Saunders E."/>
            <person name="Tapia R."/>
            <person name="Lapidus A."/>
            <person name="Ivanova N."/>
            <person name="Hoff W.D."/>
        </authorList>
    </citation>
    <scope>NUCLEOTIDE SEQUENCE [LARGE SCALE GENOMIC DNA]</scope>
    <source>
        <strain evidence="2">DSM 244 / SL1</strain>
    </source>
</reference>
<keyword evidence="2" id="KW-1185">Reference proteome</keyword>
<evidence type="ECO:0000313" key="2">
    <source>
        <dbReference type="Proteomes" id="UP000000647"/>
    </source>
</evidence>
<name>A1WW68_HALHL</name>
<proteinExistence type="predicted"/>
<dbReference type="InterPro" id="IPR011664">
    <property type="entry name" value="Abi_system_AbiD/AbiF-like"/>
</dbReference>
<reference evidence="2" key="1">
    <citation type="submission" date="2006-12" db="EMBL/GenBank/DDBJ databases">
        <title>Complete sequence of Halorhodospira halophila SL1.</title>
        <authorList>
            <consortium name="US DOE Joint Genome Institute"/>
            <person name="Copeland A."/>
            <person name="Lucas S."/>
            <person name="Lapidus A."/>
            <person name="Barry K."/>
            <person name="Detter J.C."/>
            <person name="Glavina del Rio T."/>
            <person name="Hammon N."/>
            <person name="Israni S."/>
            <person name="Dalin E."/>
            <person name="Tice H."/>
            <person name="Pitluck S."/>
            <person name="Saunders E."/>
            <person name="Brettin T."/>
            <person name="Bruce D."/>
            <person name="Han C."/>
            <person name="Tapia R."/>
            <person name="Schmutz J."/>
            <person name="Larimer F."/>
            <person name="Land M."/>
            <person name="Hauser L."/>
            <person name="Kyrpides N."/>
            <person name="Mikhailova N."/>
            <person name="Hoff W."/>
            <person name="Richardson P."/>
        </authorList>
    </citation>
    <scope>NUCLEOTIDE SEQUENCE [LARGE SCALE GENOMIC DNA]</scope>
    <source>
        <strain evidence="2">DSM 244 / SL1</strain>
    </source>
</reference>
<sequence length="318" mass="37617">MLNMEFGKPATTVDEQIQILRQRGMQIDDVDRARHYLQHINYYRLTAYWLPFEEDYSTHQFRSGARFEDALNLYIFDREFRLLLLDAIERIEISVRTQWAYYLALTYGAHSYLEPTHAVRADWHTQNLAALREEVGRSKELFIRHYSAKYSTPAMPPVWSVCEVMSLGLLSRWITQLRPADRKRIAAVYGLDQRTFQGFIRHLTYVRNLCAHHSRVWNRSLTVTMELPKKKPVRLLRHLHYQAKREIYNTLVMQAYFLDQISPRHHWRERLLALIDVHDVDPARMGFPDGWRLDLFWATAQGDWGGHSSGKPSGKEDT</sequence>
<protein>
    <submittedName>
        <fullName evidence="1">Abi family protein</fullName>
    </submittedName>
</protein>
<dbReference type="STRING" id="349124.Hhal_1154"/>
<accession>A1WW68</accession>
<evidence type="ECO:0000313" key="1">
    <source>
        <dbReference type="EMBL" id="ABM61930.1"/>
    </source>
</evidence>
<gene>
    <name evidence="1" type="ordered locus">Hhal_1154</name>
</gene>
<organism evidence="1 2">
    <name type="scientific">Halorhodospira halophila (strain DSM 244 / SL1)</name>
    <name type="common">Ectothiorhodospira halophila (strain DSM 244 / SL1)</name>
    <dbReference type="NCBI Taxonomy" id="349124"/>
    <lineage>
        <taxon>Bacteria</taxon>
        <taxon>Pseudomonadati</taxon>
        <taxon>Pseudomonadota</taxon>
        <taxon>Gammaproteobacteria</taxon>
        <taxon>Chromatiales</taxon>
        <taxon>Ectothiorhodospiraceae</taxon>
        <taxon>Halorhodospira</taxon>
    </lineage>
</organism>
<dbReference type="KEGG" id="hha:Hhal_1154"/>
<dbReference type="eggNOG" id="COG4823">
    <property type="taxonomic scope" value="Bacteria"/>
</dbReference>
<dbReference type="EMBL" id="CP000544">
    <property type="protein sequence ID" value="ABM61930.1"/>
    <property type="molecule type" value="Genomic_DNA"/>
</dbReference>
<dbReference type="Proteomes" id="UP000000647">
    <property type="component" value="Chromosome"/>
</dbReference>